<accession>A0A8J4PZI0</accession>
<gene>
    <name evidence="2" type="ORF">CYY_002346</name>
</gene>
<organism evidence="2 3">
    <name type="scientific">Polysphondylium violaceum</name>
    <dbReference type="NCBI Taxonomy" id="133409"/>
    <lineage>
        <taxon>Eukaryota</taxon>
        <taxon>Amoebozoa</taxon>
        <taxon>Evosea</taxon>
        <taxon>Eumycetozoa</taxon>
        <taxon>Dictyostelia</taxon>
        <taxon>Dictyosteliales</taxon>
        <taxon>Dictyosteliaceae</taxon>
        <taxon>Polysphondylium</taxon>
    </lineage>
</organism>
<feature type="region of interest" description="Disordered" evidence="1">
    <location>
        <begin position="321"/>
        <end position="359"/>
    </location>
</feature>
<evidence type="ECO:0000313" key="3">
    <source>
        <dbReference type="Proteomes" id="UP000695562"/>
    </source>
</evidence>
<sequence length="359" mass="38707">MAQGDPFSTGGSITTLDSGNGDSSSSFDGQLEPEDGPSTPTPTPPPTPTPLDDAAAVPFNECIGELSYLELDQIQPFGFNQNTYNLKWKNGSFPDVTVLVDNQGNPLFVGKTHPYENLRDNEKIFNLLGKNDIKSLMHYSCGNKPTSVSFSFDTPFGENKEFILAIFGLAQHTQLNITAFDWGGHELMAGATWDALDKGLLSHGNTDILSMISNLNSPSLLQQHKGKGAAHGGLHGGNPHHQNPHHDDKKHGPGANVKWTGSSITSYAIFNPALTASKISKITLTIAATCKPPECKGLNLFYSLIANDICVKQTATPFVEPTEETVTIRPSRRPRPTGPPSTRTPLPTSGKKAQLKQNH</sequence>
<feature type="region of interest" description="Disordered" evidence="1">
    <location>
        <begin position="1"/>
        <end position="55"/>
    </location>
</feature>
<feature type="compositionally biased region" description="Low complexity" evidence="1">
    <location>
        <begin position="17"/>
        <end position="29"/>
    </location>
</feature>
<evidence type="ECO:0000313" key="2">
    <source>
        <dbReference type="EMBL" id="KAF2076340.1"/>
    </source>
</evidence>
<dbReference type="AlphaFoldDB" id="A0A8J4PZI0"/>
<keyword evidence="3" id="KW-1185">Reference proteome</keyword>
<evidence type="ECO:0000256" key="1">
    <source>
        <dbReference type="SAM" id="MobiDB-lite"/>
    </source>
</evidence>
<feature type="region of interest" description="Disordered" evidence="1">
    <location>
        <begin position="224"/>
        <end position="255"/>
    </location>
</feature>
<feature type="compositionally biased region" description="Low complexity" evidence="1">
    <location>
        <begin position="340"/>
        <end position="349"/>
    </location>
</feature>
<dbReference type="Proteomes" id="UP000695562">
    <property type="component" value="Unassembled WGS sequence"/>
</dbReference>
<reference evidence="2" key="1">
    <citation type="submission" date="2020-01" db="EMBL/GenBank/DDBJ databases">
        <title>Development of genomics and gene disruption for Polysphondylium violaceum indicates a role for the polyketide synthase stlB in stalk morphogenesis.</title>
        <authorList>
            <person name="Narita B."/>
            <person name="Kawabe Y."/>
            <person name="Kin K."/>
            <person name="Saito T."/>
            <person name="Gibbs R."/>
            <person name="Kuspa A."/>
            <person name="Muzny D."/>
            <person name="Queller D."/>
            <person name="Richards S."/>
            <person name="Strassman J."/>
            <person name="Sucgang R."/>
            <person name="Worley K."/>
            <person name="Schaap P."/>
        </authorList>
    </citation>
    <scope>NUCLEOTIDE SEQUENCE</scope>
    <source>
        <strain evidence="2">QSvi11</strain>
    </source>
</reference>
<feature type="compositionally biased region" description="Pro residues" evidence="1">
    <location>
        <begin position="39"/>
        <end position="49"/>
    </location>
</feature>
<name>A0A8J4PZI0_9MYCE</name>
<dbReference type="OrthoDB" id="17691at2759"/>
<proteinExistence type="predicted"/>
<protein>
    <submittedName>
        <fullName evidence="2">Uncharacterized protein</fullName>
    </submittedName>
</protein>
<dbReference type="EMBL" id="AJWJ01000064">
    <property type="protein sequence ID" value="KAF2076340.1"/>
    <property type="molecule type" value="Genomic_DNA"/>
</dbReference>
<comment type="caution">
    <text evidence="2">The sequence shown here is derived from an EMBL/GenBank/DDBJ whole genome shotgun (WGS) entry which is preliminary data.</text>
</comment>